<evidence type="ECO:0000256" key="3">
    <source>
        <dbReference type="ARBA" id="ARBA00023163"/>
    </source>
</evidence>
<dbReference type="Gene3D" id="1.20.120.530">
    <property type="entry name" value="GntR ligand-binding domain-like"/>
    <property type="match status" value="1"/>
</dbReference>
<dbReference type="Pfam" id="PF07729">
    <property type="entry name" value="FCD"/>
    <property type="match status" value="1"/>
</dbReference>
<dbReference type="PROSITE" id="PS50949">
    <property type="entry name" value="HTH_GNTR"/>
    <property type="match status" value="1"/>
</dbReference>
<dbReference type="RefSeq" id="WP_316019212.1">
    <property type="nucleotide sequence ID" value="NZ_JAWDID010000023.1"/>
</dbReference>
<accession>A0ABU3S9C9</accession>
<dbReference type="InterPro" id="IPR036390">
    <property type="entry name" value="WH_DNA-bd_sf"/>
</dbReference>
<dbReference type="InterPro" id="IPR000524">
    <property type="entry name" value="Tscrpt_reg_HTH_GntR"/>
</dbReference>
<dbReference type="InterPro" id="IPR011711">
    <property type="entry name" value="GntR_C"/>
</dbReference>
<keyword evidence="2" id="KW-0238">DNA-binding</keyword>
<dbReference type="Gene3D" id="1.10.10.10">
    <property type="entry name" value="Winged helix-like DNA-binding domain superfamily/Winged helix DNA-binding domain"/>
    <property type="match status" value="1"/>
</dbReference>
<dbReference type="SMART" id="SM00345">
    <property type="entry name" value="HTH_GNTR"/>
    <property type="match status" value="1"/>
</dbReference>
<evidence type="ECO:0000313" key="6">
    <source>
        <dbReference type="Proteomes" id="UP001254257"/>
    </source>
</evidence>
<keyword evidence="3" id="KW-0804">Transcription</keyword>
<evidence type="ECO:0000313" key="5">
    <source>
        <dbReference type="EMBL" id="MDU0341387.1"/>
    </source>
</evidence>
<dbReference type="PANTHER" id="PTHR43537">
    <property type="entry name" value="TRANSCRIPTIONAL REGULATOR, GNTR FAMILY"/>
    <property type="match status" value="1"/>
</dbReference>
<evidence type="ECO:0000256" key="2">
    <source>
        <dbReference type="ARBA" id="ARBA00023125"/>
    </source>
</evidence>
<organism evidence="5 6">
    <name type="scientific">Bosea rubneri</name>
    <dbReference type="NCBI Taxonomy" id="3075434"/>
    <lineage>
        <taxon>Bacteria</taxon>
        <taxon>Pseudomonadati</taxon>
        <taxon>Pseudomonadota</taxon>
        <taxon>Alphaproteobacteria</taxon>
        <taxon>Hyphomicrobiales</taxon>
        <taxon>Boseaceae</taxon>
        <taxon>Bosea</taxon>
    </lineage>
</organism>
<gene>
    <name evidence="5" type="ORF">RKE40_15930</name>
</gene>
<evidence type="ECO:0000259" key="4">
    <source>
        <dbReference type="PROSITE" id="PS50949"/>
    </source>
</evidence>
<dbReference type="EMBL" id="JAWDID010000023">
    <property type="protein sequence ID" value="MDU0341387.1"/>
    <property type="molecule type" value="Genomic_DNA"/>
</dbReference>
<dbReference type="CDD" id="cd07377">
    <property type="entry name" value="WHTH_GntR"/>
    <property type="match status" value="1"/>
</dbReference>
<sequence>MAFRPAPAAGTAPEEAYLAILAGIRSGRYEPGERLIPEAIAKELAMSRMPVREAFQRLANEGLVTIRPNRGCVVAGLTVDEIFEAFEIRSVLEGLAVRLAMPRVDAAVLAELEDHLSRMQRAGEAGGEAWLAAHQAFHAYICGLSRRPKLVAQIAALHIAVEPYMRVWLHHVARPSTATQAQNEIVAAIRSGDAARAETVMREHVLRTAPKLAEFLRSSGYPAVARRATLTAQPAASEPA</sequence>
<dbReference type="InterPro" id="IPR036388">
    <property type="entry name" value="WH-like_DNA-bd_sf"/>
</dbReference>
<feature type="domain" description="HTH gntR-type" evidence="4">
    <location>
        <begin position="10"/>
        <end position="77"/>
    </location>
</feature>
<name>A0ABU3S9C9_9HYPH</name>
<dbReference type="PANTHER" id="PTHR43537:SF24">
    <property type="entry name" value="GLUCONATE OPERON TRANSCRIPTIONAL REPRESSOR"/>
    <property type="match status" value="1"/>
</dbReference>
<dbReference type="Proteomes" id="UP001254257">
    <property type="component" value="Unassembled WGS sequence"/>
</dbReference>
<proteinExistence type="predicted"/>
<protein>
    <submittedName>
        <fullName evidence="5">GntR family transcriptional regulator</fullName>
    </submittedName>
</protein>
<dbReference type="SUPFAM" id="SSF48008">
    <property type="entry name" value="GntR ligand-binding domain-like"/>
    <property type="match status" value="1"/>
</dbReference>
<dbReference type="Pfam" id="PF00392">
    <property type="entry name" value="GntR"/>
    <property type="match status" value="1"/>
</dbReference>
<keyword evidence="1" id="KW-0805">Transcription regulation</keyword>
<keyword evidence="6" id="KW-1185">Reference proteome</keyword>
<dbReference type="InterPro" id="IPR008920">
    <property type="entry name" value="TF_FadR/GntR_C"/>
</dbReference>
<reference evidence="5 6" key="1">
    <citation type="submission" date="2023-09" db="EMBL/GenBank/DDBJ databases">
        <title>Whole genome shotgun sequencing (WGS) of Bosea sp. ZW T0_25, isolated from stored onions (Allium cepa).</title>
        <authorList>
            <person name="Stoll D.A."/>
            <person name="Huch M."/>
        </authorList>
    </citation>
    <scope>NUCLEOTIDE SEQUENCE [LARGE SCALE GENOMIC DNA]</scope>
    <source>
        <strain evidence="5 6">ZW T0_25</strain>
    </source>
</reference>
<dbReference type="SUPFAM" id="SSF46785">
    <property type="entry name" value="Winged helix' DNA-binding domain"/>
    <property type="match status" value="1"/>
</dbReference>
<dbReference type="SMART" id="SM00895">
    <property type="entry name" value="FCD"/>
    <property type="match status" value="1"/>
</dbReference>
<comment type="caution">
    <text evidence="5">The sequence shown here is derived from an EMBL/GenBank/DDBJ whole genome shotgun (WGS) entry which is preliminary data.</text>
</comment>
<evidence type="ECO:0000256" key="1">
    <source>
        <dbReference type="ARBA" id="ARBA00023015"/>
    </source>
</evidence>